<feature type="compositionally biased region" description="Basic and acidic residues" evidence="1">
    <location>
        <begin position="307"/>
        <end position="316"/>
    </location>
</feature>
<dbReference type="InterPro" id="IPR013083">
    <property type="entry name" value="Znf_RING/FYVE/PHD"/>
</dbReference>
<evidence type="ECO:0008006" key="4">
    <source>
        <dbReference type="Google" id="ProtNLM"/>
    </source>
</evidence>
<dbReference type="PANTHER" id="PTHR12603">
    <property type="entry name" value="CCR4-NOT TRANSCRIPTION COMPLEX RELATED"/>
    <property type="match status" value="1"/>
</dbReference>
<comment type="caution">
    <text evidence="2">The sequence shown here is derived from an EMBL/GenBank/DDBJ whole genome shotgun (WGS) entry which is preliminary data.</text>
</comment>
<keyword evidence="3" id="KW-1185">Reference proteome</keyword>
<gene>
    <name evidence="2" type="ORF">F383_26042</name>
</gene>
<sequence>MVSDFASNVSLPCPSKKKRTNRLAKLKQYKLDVRREQWLSQVKNKDCKVDLNGCAGSPPFSTKRADEQNKSLRNLETNLREEESEDALSIHESDLESLMNCPIQSNLGKNDTKEAISAHSCSGSSSGSCSGSVSEEEKDGCLDNWEDVADALSADDSQHNSPMNSPAKSETMVECAGADQQFKDQGIDQSNSESKQTVYGSHTNCRAWRPDDVLRPRSLPSLSKQHDISLNSDWYSGHGAITWKQRSTMYHPSSCPICYEDLDATDSSFLPCLCGFLLCLFCHKRILEVDGRQKIVVRLENGAREEKLPRVHDSNHRSLKTTDGTKAS</sequence>
<reference evidence="3" key="1">
    <citation type="submission" date="2014-09" db="EMBL/GenBank/DDBJ databases">
        <authorList>
            <person name="Mudge J."/>
            <person name="Ramaraj T."/>
            <person name="Lindquist I.E."/>
            <person name="Bharti A.K."/>
            <person name="Sundararajan A."/>
            <person name="Cameron C.T."/>
            <person name="Woodward J.E."/>
            <person name="May G.D."/>
            <person name="Brubaker C."/>
            <person name="Broadhvest J."/>
            <person name="Wilkins T.A."/>
        </authorList>
    </citation>
    <scope>NUCLEOTIDE SEQUENCE</scope>
    <source>
        <strain evidence="3">cv. AKA8401</strain>
    </source>
</reference>
<organism evidence="2 3">
    <name type="scientific">Gossypium arboreum</name>
    <name type="common">Tree cotton</name>
    <name type="synonym">Gossypium nanking</name>
    <dbReference type="NCBI Taxonomy" id="29729"/>
    <lineage>
        <taxon>Eukaryota</taxon>
        <taxon>Viridiplantae</taxon>
        <taxon>Streptophyta</taxon>
        <taxon>Embryophyta</taxon>
        <taxon>Tracheophyta</taxon>
        <taxon>Spermatophyta</taxon>
        <taxon>Magnoliopsida</taxon>
        <taxon>eudicotyledons</taxon>
        <taxon>Gunneridae</taxon>
        <taxon>Pentapetalae</taxon>
        <taxon>rosids</taxon>
        <taxon>malvids</taxon>
        <taxon>Malvales</taxon>
        <taxon>Malvaceae</taxon>
        <taxon>Malvoideae</taxon>
        <taxon>Gossypium</taxon>
    </lineage>
</organism>
<dbReference type="AlphaFoldDB" id="A0A0B0MQU4"/>
<dbReference type="EMBL" id="JRRC01291990">
    <property type="protein sequence ID" value="KHG02737.1"/>
    <property type="molecule type" value="Genomic_DNA"/>
</dbReference>
<evidence type="ECO:0000313" key="2">
    <source>
        <dbReference type="EMBL" id="KHG02737.1"/>
    </source>
</evidence>
<dbReference type="InterPro" id="IPR039780">
    <property type="entry name" value="Mot2"/>
</dbReference>
<protein>
    <recommendedName>
        <fullName evidence="4">RING-type domain-containing protein</fullName>
    </recommendedName>
</protein>
<accession>A0A0B0MQU4</accession>
<dbReference type="GO" id="GO:0030014">
    <property type="term" value="C:CCR4-NOT complex"/>
    <property type="evidence" value="ECO:0007669"/>
    <property type="project" value="InterPro"/>
</dbReference>
<evidence type="ECO:0000256" key="1">
    <source>
        <dbReference type="SAM" id="MobiDB-lite"/>
    </source>
</evidence>
<feature type="region of interest" description="Disordered" evidence="1">
    <location>
        <begin position="307"/>
        <end position="328"/>
    </location>
</feature>
<dbReference type="Pfam" id="PF14570">
    <property type="entry name" value="zf-RING_4"/>
    <property type="match status" value="1"/>
</dbReference>
<dbReference type="PANTHER" id="PTHR12603:SF0">
    <property type="entry name" value="CCR4-NOT TRANSCRIPTION COMPLEX SUBUNIT 4"/>
    <property type="match status" value="1"/>
</dbReference>
<name>A0A0B0MQU4_GOSAR</name>
<dbReference type="GO" id="GO:0016567">
    <property type="term" value="P:protein ubiquitination"/>
    <property type="evidence" value="ECO:0007669"/>
    <property type="project" value="TreeGrafter"/>
</dbReference>
<dbReference type="Gene3D" id="3.30.40.10">
    <property type="entry name" value="Zinc/RING finger domain, C3HC4 (zinc finger)"/>
    <property type="match status" value="1"/>
</dbReference>
<dbReference type="Proteomes" id="UP000032142">
    <property type="component" value="Unassembled WGS sequence"/>
</dbReference>
<dbReference type="GO" id="GO:0004842">
    <property type="term" value="F:ubiquitin-protein transferase activity"/>
    <property type="evidence" value="ECO:0007669"/>
    <property type="project" value="InterPro"/>
</dbReference>
<evidence type="ECO:0000313" key="3">
    <source>
        <dbReference type="Proteomes" id="UP000032142"/>
    </source>
</evidence>
<proteinExistence type="predicted"/>
<dbReference type="SUPFAM" id="SSF57850">
    <property type="entry name" value="RING/U-box"/>
    <property type="match status" value="1"/>
</dbReference>